<keyword evidence="1" id="KW-0812">Transmembrane</keyword>
<evidence type="ECO:0000256" key="1">
    <source>
        <dbReference type="SAM" id="Phobius"/>
    </source>
</evidence>
<evidence type="ECO:0000259" key="2">
    <source>
        <dbReference type="Pfam" id="PF02698"/>
    </source>
</evidence>
<dbReference type="RefSeq" id="WP_069482763.1">
    <property type="nucleotide sequence ID" value="NZ_KV766182.1"/>
</dbReference>
<evidence type="ECO:0000313" key="4">
    <source>
        <dbReference type="Proteomes" id="UP000094784"/>
    </source>
</evidence>
<dbReference type="EMBL" id="MECQ01000002">
    <property type="protein sequence ID" value="ODV54209.1"/>
    <property type="molecule type" value="Genomic_DNA"/>
</dbReference>
<dbReference type="GO" id="GO:0000270">
    <property type="term" value="P:peptidoglycan metabolic process"/>
    <property type="evidence" value="ECO:0007669"/>
    <property type="project" value="TreeGrafter"/>
</dbReference>
<gene>
    <name evidence="3" type="ORF">BG258_19330</name>
</gene>
<dbReference type="Proteomes" id="UP000094784">
    <property type="component" value="Unassembled WGS sequence"/>
</dbReference>
<proteinExistence type="predicted"/>
<feature type="transmembrane region" description="Helical" evidence="1">
    <location>
        <begin position="23"/>
        <end position="46"/>
    </location>
</feature>
<dbReference type="InterPro" id="IPR051599">
    <property type="entry name" value="Cell_Envelope_Assoc"/>
</dbReference>
<feature type="domain" description="DUF218" evidence="2">
    <location>
        <begin position="164"/>
        <end position="309"/>
    </location>
</feature>
<dbReference type="InterPro" id="IPR014729">
    <property type="entry name" value="Rossmann-like_a/b/a_fold"/>
</dbReference>
<dbReference type="Gene3D" id="3.40.50.620">
    <property type="entry name" value="HUPs"/>
    <property type="match status" value="1"/>
</dbReference>
<dbReference type="PANTHER" id="PTHR30336">
    <property type="entry name" value="INNER MEMBRANE PROTEIN, PROBABLE PERMEASE"/>
    <property type="match status" value="1"/>
</dbReference>
<dbReference type="Pfam" id="PF02698">
    <property type="entry name" value="DUF218"/>
    <property type="match status" value="1"/>
</dbReference>
<accession>A0A1E4R199</accession>
<dbReference type="CDD" id="cd06259">
    <property type="entry name" value="YdcF-like"/>
    <property type="match status" value="1"/>
</dbReference>
<dbReference type="GO" id="GO:0043164">
    <property type="term" value="P:Gram-negative-bacterium-type cell wall biogenesis"/>
    <property type="evidence" value="ECO:0007669"/>
    <property type="project" value="TreeGrafter"/>
</dbReference>
<feature type="transmembrane region" description="Helical" evidence="1">
    <location>
        <begin position="126"/>
        <end position="152"/>
    </location>
</feature>
<reference evidence="3 4" key="1">
    <citation type="submission" date="2016-09" db="EMBL/GenBank/DDBJ databases">
        <title>Draft genome sequence of the soil isolate, Lysinibacillus fusiformis M5, a potential hypoxanthine producer.</title>
        <authorList>
            <person name="Gallegos-Monterrosa R."/>
            <person name="Maroti G."/>
            <person name="Balint B."/>
            <person name="Kovacs A.T."/>
        </authorList>
    </citation>
    <scope>NUCLEOTIDE SEQUENCE [LARGE SCALE GENOMIC DNA]</scope>
    <source>
        <strain evidence="3 4">M5</strain>
    </source>
</reference>
<keyword evidence="1" id="KW-1133">Transmembrane helix</keyword>
<name>A0A1E4R199_9BACI</name>
<comment type="caution">
    <text evidence="3">The sequence shown here is derived from an EMBL/GenBank/DDBJ whole genome shotgun (WGS) entry which is preliminary data.</text>
</comment>
<dbReference type="InterPro" id="IPR003848">
    <property type="entry name" value="DUF218"/>
</dbReference>
<evidence type="ECO:0000313" key="3">
    <source>
        <dbReference type="EMBL" id="ODV54209.1"/>
    </source>
</evidence>
<sequence length="338" mass="38970">MLVTLIIFISIFLLLYLTEKRRFLNAVALGLIGVYLIRVFIIHYPLLLPNDQGIISEMGIFIMLGSFPSIMFILSIAMFFNSKVLLEKEGRKVRNLMLAIMGLSFVIMMIWYVFVIFIQIENVLWHILYFYAFLIFGYTMFLYTSVLAYAVLYHFTPIRYEPNYIIALGSGLIGDRVPPLLASRLNEAVKQYKKYGERPFILVSGGQGTDEKVSEAKAMKTYLLDVHDIPANKILMEDQSTNTEENMIFTKSIMDQHAQGEKYRSIFVTNNFHVFRASLYAKKAKLDAEGVGSKTAFYYVPNAFTREFIGLLEMYKWAHITVFLIITLFIGLLLRAYV</sequence>
<dbReference type="AlphaFoldDB" id="A0A1E4R199"/>
<dbReference type="OrthoDB" id="9782395at2"/>
<feature type="transmembrane region" description="Helical" evidence="1">
    <location>
        <begin position="58"/>
        <end position="80"/>
    </location>
</feature>
<organism evidence="3 4">
    <name type="scientific">Lysinibacillus fusiformis</name>
    <dbReference type="NCBI Taxonomy" id="28031"/>
    <lineage>
        <taxon>Bacteria</taxon>
        <taxon>Bacillati</taxon>
        <taxon>Bacillota</taxon>
        <taxon>Bacilli</taxon>
        <taxon>Bacillales</taxon>
        <taxon>Bacillaceae</taxon>
        <taxon>Lysinibacillus</taxon>
    </lineage>
</organism>
<feature type="transmembrane region" description="Helical" evidence="1">
    <location>
        <begin position="96"/>
        <end position="120"/>
    </location>
</feature>
<protein>
    <recommendedName>
        <fullName evidence="2">DUF218 domain-containing protein</fullName>
    </recommendedName>
</protein>
<dbReference type="PANTHER" id="PTHR30336:SF18">
    <property type="entry name" value="MEMBRANE PROTEIN"/>
    <property type="match status" value="1"/>
</dbReference>
<dbReference type="GO" id="GO:0005886">
    <property type="term" value="C:plasma membrane"/>
    <property type="evidence" value="ECO:0007669"/>
    <property type="project" value="TreeGrafter"/>
</dbReference>
<keyword evidence="1" id="KW-0472">Membrane</keyword>
<feature type="transmembrane region" description="Helical" evidence="1">
    <location>
        <begin position="317"/>
        <end position="337"/>
    </location>
</feature>